<dbReference type="CDD" id="cd06225">
    <property type="entry name" value="HAMP"/>
    <property type="match status" value="1"/>
</dbReference>
<dbReference type="Proteomes" id="UP000094197">
    <property type="component" value="Chromosome 1"/>
</dbReference>
<dbReference type="PANTHER" id="PTHR43531:SF11">
    <property type="entry name" value="METHYL-ACCEPTING CHEMOTAXIS PROTEIN 3"/>
    <property type="match status" value="1"/>
</dbReference>
<accession>A0A1D7UXU4</accession>
<dbReference type="Gene3D" id="3.30.450.20">
    <property type="entry name" value="PAS domain"/>
    <property type="match status" value="1"/>
</dbReference>
<evidence type="ECO:0000256" key="4">
    <source>
        <dbReference type="SAM" id="Phobius"/>
    </source>
</evidence>
<dbReference type="InterPro" id="IPR051310">
    <property type="entry name" value="MCP_chemotaxis"/>
</dbReference>
<name>A0A1D7UXU4_9LEPT</name>
<dbReference type="GO" id="GO:0004888">
    <property type="term" value="F:transmembrane signaling receptor activity"/>
    <property type="evidence" value="ECO:0007669"/>
    <property type="project" value="InterPro"/>
</dbReference>
<feature type="domain" description="Methyl-accepting transducer" evidence="5">
    <location>
        <begin position="573"/>
        <end position="809"/>
    </location>
</feature>
<dbReference type="PROSITE" id="PS50111">
    <property type="entry name" value="CHEMOTAXIS_TRANSDUC_2"/>
    <property type="match status" value="1"/>
</dbReference>
<dbReference type="KEGG" id="laj:A0128_11470"/>
<evidence type="ECO:0000313" key="7">
    <source>
        <dbReference type="EMBL" id="AOP34413.1"/>
    </source>
</evidence>
<keyword evidence="1" id="KW-0145">Chemotaxis</keyword>
<organism evidence="7 8">
    <name type="scientific">Leptospira tipperaryensis</name>
    <dbReference type="NCBI Taxonomy" id="2564040"/>
    <lineage>
        <taxon>Bacteria</taxon>
        <taxon>Pseudomonadati</taxon>
        <taxon>Spirochaetota</taxon>
        <taxon>Spirochaetia</taxon>
        <taxon>Leptospirales</taxon>
        <taxon>Leptospiraceae</taxon>
        <taxon>Leptospira</taxon>
    </lineage>
</organism>
<dbReference type="RefSeq" id="WP_069607641.1">
    <property type="nucleotide sequence ID" value="NZ_CP015217.1"/>
</dbReference>
<dbReference type="PANTHER" id="PTHR43531">
    <property type="entry name" value="PROTEIN ICFG"/>
    <property type="match status" value="1"/>
</dbReference>
<feature type="transmembrane region" description="Helical" evidence="4">
    <location>
        <begin position="188"/>
        <end position="208"/>
    </location>
</feature>
<feature type="transmembrane region" description="Helical" evidence="4">
    <location>
        <begin position="461"/>
        <end position="487"/>
    </location>
</feature>
<evidence type="ECO:0000256" key="1">
    <source>
        <dbReference type="ARBA" id="ARBA00022500"/>
    </source>
</evidence>
<dbReference type="CDD" id="cd18773">
    <property type="entry name" value="PDC1_HK_sensor"/>
    <property type="match status" value="1"/>
</dbReference>
<dbReference type="SMART" id="SM00283">
    <property type="entry name" value="MA"/>
    <property type="match status" value="1"/>
</dbReference>
<protein>
    <submittedName>
        <fullName evidence="7">Chemotaxis protein</fullName>
    </submittedName>
</protein>
<evidence type="ECO:0000259" key="5">
    <source>
        <dbReference type="PROSITE" id="PS50111"/>
    </source>
</evidence>
<dbReference type="GO" id="GO:0005886">
    <property type="term" value="C:plasma membrane"/>
    <property type="evidence" value="ECO:0007669"/>
    <property type="project" value="TreeGrafter"/>
</dbReference>
<evidence type="ECO:0000256" key="3">
    <source>
        <dbReference type="PROSITE-ProRule" id="PRU00284"/>
    </source>
</evidence>
<dbReference type="InterPro" id="IPR003660">
    <property type="entry name" value="HAMP_dom"/>
</dbReference>
<evidence type="ECO:0000313" key="8">
    <source>
        <dbReference type="Proteomes" id="UP000094197"/>
    </source>
</evidence>
<dbReference type="InterPro" id="IPR004090">
    <property type="entry name" value="Chemotax_Me-accpt_rcpt"/>
</dbReference>
<dbReference type="InterPro" id="IPR004089">
    <property type="entry name" value="MCPsignal_dom"/>
</dbReference>
<keyword evidence="3" id="KW-0807">Transducer</keyword>
<dbReference type="PRINTS" id="PR00260">
    <property type="entry name" value="CHEMTRNSDUCR"/>
</dbReference>
<dbReference type="PROSITE" id="PS50885">
    <property type="entry name" value="HAMP"/>
    <property type="match status" value="1"/>
</dbReference>
<dbReference type="EMBL" id="CP015217">
    <property type="protein sequence ID" value="AOP34413.1"/>
    <property type="molecule type" value="Genomic_DNA"/>
</dbReference>
<dbReference type="GO" id="GO:0007165">
    <property type="term" value="P:signal transduction"/>
    <property type="evidence" value="ECO:0007669"/>
    <property type="project" value="UniProtKB-KW"/>
</dbReference>
<keyword evidence="4" id="KW-0812">Transmembrane</keyword>
<dbReference type="SUPFAM" id="SSF58104">
    <property type="entry name" value="Methyl-accepting chemotaxis protein (MCP) signaling domain"/>
    <property type="match status" value="1"/>
</dbReference>
<keyword evidence="8" id="KW-1185">Reference proteome</keyword>
<feature type="transmembrane region" description="Helical" evidence="4">
    <location>
        <begin position="12"/>
        <end position="36"/>
    </location>
</feature>
<keyword evidence="4" id="KW-1133">Transmembrane helix</keyword>
<proteinExistence type="inferred from homology"/>
<keyword evidence="4" id="KW-0472">Membrane</keyword>
<comment type="similarity">
    <text evidence="2">Belongs to the methyl-accepting chemotaxis (MCP) protein family.</text>
</comment>
<gene>
    <name evidence="7" type="ORF">A0128_11470</name>
</gene>
<dbReference type="GO" id="GO:0006935">
    <property type="term" value="P:chemotaxis"/>
    <property type="evidence" value="ECO:0007669"/>
    <property type="project" value="UniProtKB-KW"/>
</dbReference>
<feature type="transmembrane region" description="Helical" evidence="4">
    <location>
        <begin position="48"/>
        <end position="66"/>
    </location>
</feature>
<dbReference type="Gene3D" id="1.10.287.950">
    <property type="entry name" value="Methyl-accepting chemotaxis protein"/>
    <property type="match status" value="1"/>
</dbReference>
<reference evidence="7 8" key="1">
    <citation type="submission" date="2016-04" db="EMBL/GenBank/DDBJ databases">
        <title>Complete genome seqeunce of Leptospira alstonii serovar Room22.</title>
        <authorList>
            <person name="Nally J.E."/>
            <person name="Bayles D.O."/>
            <person name="Hurley D."/>
            <person name="Fanning S."/>
            <person name="McMahon B.J."/>
            <person name="Arent Z."/>
        </authorList>
    </citation>
    <scope>NUCLEOTIDE SEQUENCE [LARGE SCALE GENOMIC DNA]</scope>
    <source>
        <strain evidence="7 8">GWTS #1</strain>
    </source>
</reference>
<dbReference type="AlphaFoldDB" id="A0A1D7UXU4"/>
<evidence type="ECO:0000259" key="6">
    <source>
        <dbReference type="PROSITE" id="PS50885"/>
    </source>
</evidence>
<feature type="transmembrane region" description="Helical" evidence="4">
    <location>
        <begin position="136"/>
        <end position="156"/>
    </location>
</feature>
<feature type="domain" description="HAMP" evidence="6">
    <location>
        <begin position="488"/>
        <end position="540"/>
    </location>
</feature>
<sequence length="845" mass="93433">MDEITKSIRKFTLQFILITEVVGYVITVGTAILFYQTFLEMDPEQLKVAIYITLGTTFFTLIYTFFSDKRRLKPIQDYSRTIEQGIIDKDTALSAQKSILRLPFGHSIEIASRIFITGFVIVLLLSRFATLDKSDYYNLLSIILLLSLSVGVYTFLVSERLTSKLIESGAFSNIDTSSLVKIKLTRSLTITFIFIVIILAIGVSSLVFKLNYTAIRKSYFNQMINVNETLHILTETIFEEVQADAERLRNDSNFLSFVAGGREKETKKYLENLLGRSSKYESISIIRVDDKNWKLLVATGTLASNGTSKLSDYELPPETIIAESLSAKKIFLSKPIASTVSGTPVVLALESIPGEKSTYLAFGLRIADLTSKLIGSIQIGKSGYPGLLNHGEVIINHVNPALNLKKLTDFPFYEQVKNYKDNVPIRYLFNGKYKYMILRKNTKYDFITFASIENEEIADDAIISVLAMAAISTVGMLFIGFLIYIILKKRLQPLEDSKDVLEAMAEGDLTKGLKVLSMDEIGEMSISINSFNKKVKMILGKIIEASSNLASSSDEMSGALNFISDNAQNQAASSEEISASIEEISAGMDGVETQTREQVGLLDRLGLDMNKFSNSIHETSANLEKTMSDVERITQEAKRGGSALELTNQSITKISRSSEDITGVIEIINTISEQIHLLALNAAIEAARAGSAGKGFAVVADEISKLADKTTNSIKDIEEIIQSNETEIGNGIRNITNTVTVISGIIQGISEINSQMKTVNQFMEDQLSKNDQMNLTAKEVKGRSDVIQVAVREQKIAIEEISRTITMINDLNQSSAASSEELSSSSIGLARLAEDLKKEVEFFKL</sequence>
<dbReference type="Pfam" id="PF00015">
    <property type="entry name" value="MCPsignal"/>
    <property type="match status" value="1"/>
</dbReference>
<dbReference type="OrthoDB" id="304661at2"/>
<evidence type="ECO:0000256" key="2">
    <source>
        <dbReference type="ARBA" id="ARBA00029447"/>
    </source>
</evidence>